<reference evidence="11 12" key="1">
    <citation type="submission" date="2019-11" db="EMBL/GenBank/DDBJ databases">
        <title>Genome sequences of 17 halophilic strains isolated from different environments.</title>
        <authorList>
            <person name="Furrow R.E."/>
        </authorList>
    </citation>
    <scope>NUCLEOTIDE SEQUENCE [LARGE SCALE GENOMIC DNA]</scope>
    <source>
        <strain evidence="11 12">22506_14_FS</strain>
    </source>
</reference>
<dbReference type="Pfam" id="PF01641">
    <property type="entry name" value="SelR"/>
    <property type="match status" value="1"/>
</dbReference>
<evidence type="ECO:0000259" key="10">
    <source>
        <dbReference type="PROSITE" id="PS51790"/>
    </source>
</evidence>
<dbReference type="PANTHER" id="PTHR43774">
    <property type="entry name" value="PEPTIDE METHIONINE SULFOXIDE REDUCTASE"/>
    <property type="match status" value="1"/>
</dbReference>
<evidence type="ECO:0000256" key="7">
    <source>
        <dbReference type="ARBA" id="ARBA00048782"/>
    </source>
</evidence>
<comment type="catalytic activity">
    <reaction evidence="6 8">
        <text>L-methionyl-[protein] + [thioredoxin]-disulfide + H2O = L-methionyl-(R)-S-oxide-[protein] + [thioredoxin]-dithiol</text>
        <dbReference type="Rhea" id="RHEA:24164"/>
        <dbReference type="Rhea" id="RHEA-COMP:10698"/>
        <dbReference type="Rhea" id="RHEA-COMP:10700"/>
        <dbReference type="Rhea" id="RHEA-COMP:12313"/>
        <dbReference type="Rhea" id="RHEA-COMP:12314"/>
        <dbReference type="ChEBI" id="CHEBI:15377"/>
        <dbReference type="ChEBI" id="CHEBI:16044"/>
        <dbReference type="ChEBI" id="CHEBI:29950"/>
        <dbReference type="ChEBI" id="CHEBI:45764"/>
        <dbReference type="ChEBI" id="CHEBI:50058"/>
        <dbReference type="EC" id="1.8.4.12"/>
    </reaction>
</comment>
<dbReference type="InterPro" id="IPR002579">
    <property type="entry name" value="Met_Sox_Rdtase_MsrB_dom"/>
</dbReference>
<protein>
    <recommendedName>
        <fullName evidence="8 9">Multifunctional fusion protein</fullName>
    </recommendedName>
    <domain>
        <recommendedName>
            <fullName evidence="9">Peptide methionine sulfoxide reductase MsrA</fullName>
            <shortName evidence="9">Protein-methionine-S-oxide reductase</shortName>
            <ecNumber evidence="9">1.8.4.11</ecNumber>
        </recommendedName>
        <alternativeName>
            <fullName evidence="9">Peptide-methionine (S)-S-oxide reductase</fullName>
            <shortName evidence="9">Peptide Met(O) reductase</shortName>
        </alternativeName>
    </domain>
    <domain>
        <recommendedName>
            <fullName evidence="8">Peptide methionine sulfoxide reductase MsrB</fullName>
            <ecNumber evidence="8">1.8.4.12</ecNumber>
        </recommendedName>
        <alternativeName>
            <fullName evidence="8">Peptide-methionine (R)-S-oxide reductase</fullName>
        </alternativeName>
    </domain>
</protein>
<dbReference type="NCBIfam" id="TIGR00401">
    <property type="entry name" value="msrA"/>
    <property type="match status" value="1"/>
</dbReference>
<evidence type="ECO:0000256" key="4">
    <source>
        <dbReference type="ARBA" id="ARBA00023268"/>
    </source>
</evidence>
<sequence length="375" mass="42882">MKATRWILLVGIAAVLVFTLPKLYDVIFKRSYGSEPAQAVQDNEAIATFAGGCFWCMEPPFEKLDGVREAVSGYIGGETENPSYKEVSSGGTGHVEAVQVYYDPSVVSYEILLDVFWRQIDPTDDEGQFVDRGDQYLSGVFYHNEEQKSAAVKSKQEIEDSGRFDKAIVTPIEEATTFYVAEDYHQDYYKENEFRYKFYRENSGRDQFLEKAWGDDREVDVPETQSAVTYTDEELKEMLTPIQYSVTQEDDTEKAFDNEYWDNKKPGIYVDIVSGEPLFSSIDKYESGTGWPSFTKPLVPENIVEKEDKSWFTVRTEVRSKGADSHLGHVFKDGPEPTGLRYCLNSAALDFIPKEEMEERGYEEFVNIFDEQAES</sequence>
<dbReference type="EC" id="1.8.4.11" evidence="9"/>
<dbReference type="InterPro" id="IPR036509">
    <property type="entry name" value="Met_Sox_Rdtase_MsrA_sf"/>
</dbReference>
<keyword evidence="4" id="KW-0511">Multifunctional enzyme</keyword>
<proteinExistence type="inferred from homology"/>
<dbReference type="FunFam" id="2.170.150.20:FF:000003">
    <property type="entry name" value="Peptide methionine sulfoxide reductase MsrB"/>
    <property type="match status" value="1"/>
</dbReference>
<dbReference type="HAMAP" id="MF_01401">
    <property type="entry name" value="MsrA"/>
    <property type="match status" value="1"/>
</dbReference>
<dbReference type="Proteomes" id="UP000447833">
    <property type="component" value="Unassembled WGS sequence"/>
</dbReference>
<dbReference type="GO" id="GO:0008113">
    <property type="term" value="F:peptide-methionine (S)-S-oxide reductase activity"/>
    <property type="evidence" value="ECO:0007669"/>
    <property type="project" value="UniProtKB-UniRule"/>
</dbReference>
<dbReference type="InterPro" id="IPR011057">
    <property type="entry name" value="Mss4-like_sf"/>
</dbReference>
<comment type="similarity">
    <text evidence="1 9">Belongs to the MsrA Met sulfoxide reductase family.</text>
</comment>
<organism evidence="11 12">
    <name type="scientific">Guptibacillus hwajinpoensis</name>
    <dbReference type="NCBI Taxonomy" id="208199"/>
    <lineage>
        <taxon>Bacteria</taxon>
        <taxon>Bacillati</taxon>
        <taxon>Bacillota</taxon>
        <taxon>Bacilli</taxon>
        <taxon>Bacillales</taxon>
        <taxon>Guptibacillaceae</taxon>
        <taxon>Guptibacillus</taxon>
    </lineage>
</organism>
<feature type="active site" description="Nucleophile" evidence="8">
    <location>
        <position position="343"/>
    </location>
</feature>
<evidence type="ECO:0000256" key="3">
    <source>
        <dbReference type="ARBA" id="ARBA00023002"/>
    </source>
</evidence>
<dbReference type="NCBIfam" id="TIGR00357">
    <property type="entry name" value="peptide-methionine (R)-S-oxide reductase MsrB"/>
    <property type="match status" value="1"/>
</dbReference>
<evidence type="ECO:0000256" key="1">
    <source>
        <dbReference type="ARBA" id="ARBA00005591"/>
    </source>
</evidence>
<comment type="caution">
    <text evidence="8">Lacks conserved residue(s) required for the propagation of feature annotation.</text>
</comment>
<dbReference type="PANTHER" id="PTHR43774:SF1">
    <property type="entry name" value="PEPTIDE METHIONINE SULFOXIDE REDUCTASE MSRA 2"/>
    <property type="match status" value="1"/>
</dbReference>
<dbReference type="EC" id="1.8.4.12" evidence="8"/>
<accession>A0A845ETT0</accession>
<evidence type="ECO:0000313" key="11">
    <source>
        <dbReference type="EMBL" id="MYL61876.1"/>
    </source>
</evidence>
<evidence type="ECO:0000256" key="2">
    <source>
        <dbReference type="ARBA" id="ARBA00007174"/>
    </source>
</evidence>
<evidence type="ECO:0000313" key="12">
    <source>
        <dbReference type="Proteomes" id="UP000447833"/>
    </source>
</evidence>
<dbReference type="Pfam" id="PF01625">
    <property type="entry name" value="PMSR"/>
    <property type="match status" value="1"/>
</dbReference>
<dbReference type="SUPFAM" id="SSF51316">
    <property type="entry name" value="Mss4-like"/>
    <property type="match status" value="1"/>
</dbReference>
<keyword evidence="3 8" id="KW-0560">Oxidoreductase</keyword>
<dbReference type="EMBL" id="WMEY01000001">
    <property type="protein sequence ID" value="MYL61876.1"/>
    <property type="molecule type" value="Genomic_DNA"/>
</dbReference>
<comment type="similarity">
    <text evidence="2 8">Belongs to the MsrB Met sulfoxide reductase family.</text>
</comment>
<dbReference type="InterPro" id="IPR002569">
    <property type="entry name" value="Met_Sox_Rdtase_MsrA_dom"/>
</dbReference>
<name>A0A845ETT0_9BACL</name>
<evidence type="ECO:0000256" key="6">
    <source>
        <dbReference type="ARBA" id="ARBA00048488"/>
    </source>
</evidence>
<evidence type="ECO:0000256" key="9">
    <source>
        <dbReference type="HAMAP-Rule" id="MF_01401"/>
    </source>
</evidence>
<evidence type="ECO:0000256" key="8">
    <source>
        <dbReference type="HAMAP-Rule" id="MF_01400"/>
    </source>
</evidence>
<comment type="catalytic activity">
    <reaction evidence="5 9">
        <text>L-methionyl-[protein] + [thioredoxin]-disulfide + H2O = L-methionyl-(S)-S-oxide-[protein] + [thioredoxin]-dithiol</text>
        <dbReference type="Rhea" id="RHEA:14217"/>
        <dbReference type="Rhea" id="RHEA-COMP:10698"/>
        <dbReference type="Rhea" id="RHEA-COMP:10700"/>
        <dbReference type="Rhea" id="RHEA-COMP:12313"/>
        <dbReference type="Rhea" id="RHEA-COMP:12315"/>
        <dbReference type="ChEBI" id="CHEBI:15377"/>
        <dbReference type="ChEBI" id="CHEBI:16044"/>
        <dbReference type="ChEBI" id="CHEBI:29950"/>
        <dbReference type="ChEBI" id="CHEBI:44120"/>
        <dbReference type="ChEBI" id="CHEBI:50058"/>
        <dbReference type="EC" id="1.8.4.11"/>
    </reaction>
</comment>
<comment type="function">
    <text evidence="9">Has an important function as a repair enzyme for proteins that have been inactivated by oxidation. Catalyzes the reversible oxidation-reduction of methionine sulfoxide in proteins to methionine.</text>
</comment>
<dbReference type="PROSITE" id="PS51790">
    <property type="entry name" value="MSRB"/>
    <property type="match status" value="1"/>
</dbReference>
<gene>
    <name evidence="8 11" type="primary">msrB</name>
    <name evidence="9" type="synonym">msrA</name>
    <name evidence="11" type="ORF">GLW07_00765</name>
</gene>
<dbReference type="HAMAP" id="MF_01400">
    <property type="entry name" value="MsrB"/>
    <property type="match status" value="1"/>
</dbReference>
<dbReference type="RefSeq" id="WP_160917812.1">
    <property type="nucleotide sequence ID" value="NZ_WMEY01000001.1"/>
</dbReference>
<dbReference type="Gene3D" id="3.30.1060.10">
    <property type="entry name" value="Peptide methionine sulphoxide reductase MsrA"/>
    <property type="match status" value="1"/>
</dbReference>
<dbReference type="Gene3D" id="2.170.150.20">
    <property type="entry name" value="Peptide methionine sulfoxide reductase"/>
    <property type="match status" value="1"/>
</dbReference>
<feature type="domain" description="MsrB" evidence="10">
    <location>
        <begin position="232"/>
        <end position="354"/>
    </location>
</feature>
<dbReference type="SUPFAM" id="SSF55068">
    <property type="entry name" value="Peptide methionine sulfoxide reductase"/>
    <property type="match status" value="1"/>
</dbReference>
<comment type="caution">
    <text evidence="11">The sequence shown here is derived from an EMBL/GenBank/DDBJ whole genome shotgun (WGS) entry which is preliminary data.</text>
</comment>
<dbReference type="AlphaFoldDB" id="A0A845ETT0"/>
<evidence type="ECO:0000256" key="5">
    <source>
        <dbReference type="ARBA" id="ARBA00047806"/>
    </source>
</evidence>
<comment type="catalytic activity">
    <reaction evidence="7 9">
        <text>[thioredoxin]-disulfide + L-methionine + H2O = L-methionine (S)-S-oxide + [thioredoxin]-dithiol</text>
        <dbReference type="Rhea" id="RHEA:19993"/>
        <dbReference type="Rhea" id="RHEA-COMP:10698"/>
        <dbReference type="Rhea" id="RHEA-COMP:10700"/>
        <dbReference type="ChEBI" id="CHEBI:15377"/>
        <dbReference type="ChEBI" id="CHEBI:29950"/>
        <dbReference type="ChEBI" id="CHEBI:50058"/>
        <dbReference type="ChEBI" id="CHEBI:57844"/>
        <dbReference type="ChEBI" id="CHEBI:58772"/>
        <dbReference type="EC" id="1.8.4.11"/>
    </reaction>
</comment>
<dbReference type="GO" id="GO:0033743">
    <property type="term" value="F:peptide-methionine (R)-S-oxide reductase activity"/>
    <property type="evidence" value="ECO:0007669"/>
    <property type="project" value="UniProtKB-UniRule"/>
</dbReference>
<feature type="active site" evidence="9">
    <location>
        <position position="53"/>
    </location>
</feature>